<sequence length="1483" mass="155158">MDTPENTPAPTPDQPQTNQRRWPRRVAIGLVATGVIVGGTLWYLGRETTLQMIAQRVASATGGKLTLTGVSGTLYGKMHIERLIWRTDEQIVTANKIDINWSPGQVLSGGILIDQLWAASVRMQTLKETDEPSVLPTSLAPPFRIEVDDARLANMTMVNIGGAETRIDNIRVRAKGDKRSWVVQNATAATPWGQVAAKATVGAARPFKIDAAGSLTQSQASAGARAAQLQIKVGGDIQNATQIDATGTAGRAIGDAHFTLAPYAEIPLRALRINGRNVDPGFFNPALPTADLTFAVAGKLDEQRNISGSVDITNTGPEGTIDQQRLPLRAARGQLGGNLSALNVSNVLLDFGAAGTFTGTGGVQRTKDEEGIGTARFALHTDRFNLREVHSAMKPTAIKGDIAVTNEATRQTLEANLIDAGLRLTALATLENNVATLREATLRAGRGSITASGTMNLEGDQAFKATANASRFDPSEFGDLPAADINATVNAAGVLTPAWKVDADFAVRQSRLMNQPLSGKGKLTADAKRFAGIDANLALGQNTVDLKGAFGGAGDRLQWRLDGRQLAAVRADLYGAVVANGVVTGTMAAPRTTFDVNARNLGWVDAQRKNNSGVVRAQGEAWLGGPEDARVVEVKATGATERFNPAAFGSPLAGNINSTFTGSGRAGTDWRGALDLKVVDSTLANSPFWGHARLAADRRHVSDANVDLHVGPNVIAATGSFGAARDALNWRIDAPQLAAFGPEYGGVLRGSGVLSGTADTPSLTATIAGQNLRAMGTHTVRSLKASANLGSGRGASDPLVTDVEVLDYVNGDTRVASVRLKTDGTRGAHTLRLSALGDAFDANAELRGAFSKDTWSGTLAALQNRGRYAMNLQKPVPLTIGAAPGGGLAGLASPERIAFNGAVIALPNGSITVDALTKDGPRWASRGHADNVPLTYLAQFSPALADNARGDLTLGAAWSVDMRAPQAQGAAPSLAGNVRVFREKGDAIVGGDTPVPLGLRQLEARAEVVGSSLRVNLDLDGARTGVAKIDANAQMINGRLESASPLRMTANANIPSIAWLAALAGQPGLELDGALRVAMTGGGTIGKPSLNGNLDGDKLGVRWAEQGVNLRNGELRALLGGDQLRIEKLSFQGRQGGAAASGYVRFADGAPTMDIRLNMDRLEALSRPDRTVILSGQASLVRDASRFALEGKFRADRALIEFAPQGTPTISDDVIVLGRATTKPTPKTNEKEVPLTVDLAADLGDDFHIRAMGIDAYLAGTARVRMTGSGQPRINGTIRALNGTYAAYGQNLSIERAVMTFSGPYDNPSLDILAVRKRPEGEQLSETNVEAGVQVRGTAQSPTARLVSTPNVSDSDKLSWLVLGQGMEAASGDQKGVLTAAASALLGGSGGTGGIQSKIANSLGVDELGLKQGANGGSGSGLESTVVTVGKRISQRAYLSFEQGTSTASSLVRLRYKLTPRISLQFQTGTNSALDILYSWAFD</sequence>
<dbReference type="InterPro" id="IPR007452">
    <property type="entry name" value="TamB_C"/>
</dbReference>
<evidence type="ECO:0000313" key="8">
    <source>
        <dbReference type="EMBL" id="MBB6133867.1"/>
    </source>
</evidence>
<evidence type="ECO:0000256" key="4">
    <source>
        <dbReference type="ARBA" id="ARBA00023136"/>
    </source>
</evidence>
<dbReference type="EMBL" id="JACHBX010000002">
    <property type="protein sequence ID" value="MBB6133867.1"/>
    <property type="molecule type" value="Genomic_DNA"/>
</dbReference>
<feature type="transmembrane region" description="Helical" evidence="6">
    <location>
        <begin position="26"/>
        <end position="45"/>
    </location>
</feature>
<gene>
    <name evidence="8" type="ORF">HD842_002009</name>
</gene>
<keyword evidence="2 6" id="KW-0812">Transmembrane</keyword>
<comment type="subcellular location">
    <subcellularLocation>
        <location evidence="1">Membrane</location>
        <topology evidence="1">Single-pass membrane protein</topology>
    </subcellularLocation>
</comment>
<dbReference type="PANTHER" id="PTHR36985:SF1">
    <property type="entry name" value="TRANSLOCATION AND ASSEMBLY MODULE SUBUNIT TAMB"/>
    <property type="match status" value="1"/>
</dbReference>
<dbReference type="RefSeq" id="WP_183553954.1">
    <property type="nucleotide sequence ID" value="NZ_JACHBX010000002.1"/>
</dbReference>
<proteinExistence type="predicted"/>
<name>A0A7W9WZT4_9BURK</name>
<dbReference type="PANTHER" id="PTHR36985">
    <property type="entry name" value="TRANSLOCATION AND ASSEMBLY MODULE SUBUNIT TAMB"/>
    <property type="match status" value="1"/>
</dbReference>
<protein>
    <submittedName>
        <fullName evidence="8">Translocation and assembly module TamB</fullName>
    </submittedName>
</protein>
<evidence type="ECO:0000313" key="9">
    <source>
        <dbReference type="Proteomes" id="UP000540787"/>
    </source>
</evidence>
<evidence type="ECO:0000256" key="6">
    <source>
        <dbReference type="SAM" id="Phobius"/>
    </source>
</evidence>
<dbReference type="GO" id="GO:0005886">
    <property type="term" value="C:plasma membrane"/>
    <property type="evidence" value="ECO:0007669"/>
    <property type="project" value="InterPro"/>
</dbReference>
<evidence type="ECO:0000256" key="1">
    <source>
        <dbReference type="ARBA" id="ARBA00004167"/>
    </source>
</evidence>
<evidence type="ECO:0000256" key="5">
    <source>
        <dbReference type="SAM" id="MobiDB-lite"/>
    </source>
</evidence>
<feature type="region of interest" description="Disordered" evidence="5">
    <location>
        <begin position="1"/>
        <end position="21"/>
    </location>
</feature>
<dbReference type="Proteomes" id="UP000540787">
    <property type="component" value="Unassembled WGS sequence"/>
</dbReference>
<evidence type="ECO:0000256" key="3">
    <source>
        <dbReference type="ARBA" id="ARBA00022989"/>
    </source>
</evidence>
<keyword evidence="9" id="KW-1185">Reference proteome</keyword>
<dbReference type="Pfam" id="PF04357">
    <property type="entry name" value="TamB"/>
    <property type="match status" value="1"/>
</dbReference>
<reference evidence="8 9" key="1">
    <citation type="submission" date="2020-08" db="EMBL/GenBank/DDBJ databases">
        <title>The Agave Microbiome: Exploring the role of microbial communities in plant adaptations to desert environments.</title>
        <authorList>
            <person name="Partida-Martinez L.P."/>
        </authorList>
    </citation>
    <scope>NUCLEOTIDE SEQUENCE [LARGE SCALE GENOMIC DNA]</scope>
    <source>
        <strain evidence="8 9">AT3.2</strain>
    </source>
</reference>
<accession>A0A7W9WZT4</accession>
<comment type="caution">
    <text evidence="8">The sequence shown here is derived from an EMBL/GenBank/DDBJ whole genome shotgun (WGS) entry which is preliminary data.</text>
</comment>
<dbReference type="GO" id="GO:0009306">
    <property type="term" value="P:protein secretion"/>
    <property type="evidence" value="ECO:0007669"/>
    <property type="project" value="InterPro"/>
</dbReference>
<evidence type="ECO:0000259" key="7">
    <source>
        <dbReference type="Pfam" id="PF04357"/>
    </source>
</evidence>
<keyword evidence="4 6" id="KW-0472">Membrane</keyword>
<keyword evidence="3 6" id="KW-1133">Transmembrane helix</keyword>
<evidence type="ECO:0000256" key="2">
    <source>
        <dbReference type="ARBA" id="ARBA00022692"/>
    </source>
</evidence>
<feature type="domain" description="Translocation and assembly module TamB C-terminal" evidence="7">
    <location>
        <begin position="1134"/>
        <end position="1482"/>
    </location>
</feature>
<organism evidence="8 9">
    <name type="scientific">Massilia aurea</name>
    <dbReference type="NCBI Taxonomy" id="373040"/>
    <lineage>
        <taxon>Bacteria</taxon>
        <taxon>Pseudomonadati</taxon>
        <taxon>Pseudomonadota</taxon>
        <taxon>Betaproteobacteria</taxon>
        <taxon>Burkholderiales</taxon>
        <taxon>Oxalobacteraceae</taxon>
        <taxon>Telluria group</taxon>
        <taxon>Massilia</taxon>
    </lineage>
</organism>